<dbReference type="EMBL" id="MLAE01000012">
    <property type="protein sequence ID" value="OOF79370.1"/>
    <property type="molecule type" value="Genomic_DNA"/>
</dbReference>
<dbReference type="AlphaFoldDB" id="A0A1V3KPT2"/>
<proteinExistence type="predicted"/>
<organism evidence="1 2">
    <name type="scientific">Rodentibacter caecimuris</name>
    <dbReference type="NCBI Taxonomy" id="1796644"/>
    <lineage>
        <taxon>Bacteria</taxon>
        <taxon>Pseudomonadati</taxon>
        <taxon>Pseudomonadota</taxon>
        <taxon>Gammaproteobacteria</taxon>
        <taxon>Pasteurellales</taxon>
        <taxon>Pasteurellaceae</taxon>
        <taxon>Rodentibacter</taxon>
    </lineage>
</organism>
<name>A0A1V3KPT2_9PAST</name>
<sequence length="275" mass="32292">MSYKKRKIVQVGVYQQHSHVQFVWLDNLKQVQFLSFLMSETNIKAQLIARVMQDFPQNRLQLYLIGCVSPHLTWSKNLILPHALNVQECEQQCSFILQEELPIPLEELWFDYLTTDLKQGFRLDIYAIRRQIACETQRISDELLLNVLDVVYHSMMRAFRFLLGDVQENSLYLYQDESHCFALTDTAHSQQFLQTSENLTALYSKFCQRFNVEIKYVYVYRTTNVEQTDLPENWRQVKTDIPFIALGNALWRIDWVQNNSLVSTASSSGAGDERD</sequence>
<reference evidence="2" key="1">
    <citation type="submission" date="2016-10" db="EMBL/GenBank/DDBJ databases">
        <title>Rodentibacter gen. nov. and new species.</title>
        <authorList>
            <person name="Christensen H."/>
        </authorList>
    </citation>
    <scope>NUCLEOTIDE SEQUENCE [LARGE SCALE GENOMIC DNA]</scope>
    <source>
        <strain evidence="2">Ppn152</strain>
    </source>
</reference>
<accession>A0A1V3KPT2</accession>
<protein>
    <submittedName>
        <fullName evidence="1">Competence protein ComA</fullName>
    </submittedName>
</protein>
<dbReference type="Proteomes" id="UP000189114">
    <property type="component" value="Unassembled WGS sequence"/>
</dbReference>
<comment type="caution">
    <text evidence="1">The sequence shown here is derived from an EMBL/GenBank/DDBJ whole genome shotgun (WGS) entry which is preliminary data.</text>
</comment>
<dbReference type="RefSeq" id="WP_239689712.1">
    <property type="nucleotide sequence ID" value="NZ_MLAE01000012.1"/>
</dbReference>
<gene>
    <name evidence="1" type="ORF">BKG96_02440</name>
</gene>
<evidence type="ECO:0000313" key="1">
    <source>
        <dbReference type="EMBL" id="OOF79370.1"/>
    </source>
</evidence>
<evidence type="ECO:0000313" key="2">
    <source>
        <dbReference type="Proteomes" id="UP000189114"/>
    </source>
</evidence>